<protein>
    <recommendedName>
        <fullName evidence="10">Regulator of SigK</fullName>
    </recommendedName>
    <alternativeName>
        <fullName evidence="9">Sigma-K anti-sigma factor RskA</fullName>
    </alternativeName>
</protein>
<evidence type="ECO:0000256" key="4">
    <source>
        <dbReference type="ARBA" id="ARBA00022692"/>
    </source>
</evidence>
<keyword evidence="5" id="KW-1133">Transmembrane helix</keyword>
<keyword evidence="7" id="KW-0472">Membrane</keyword>
<evidence type="ECO:0000256" key="5">
    <source>
        <dbReference type="ARBA" id="ARBA00022989"/>
    </source>
</evidence>
<evidence type="ECO:0000256" key="2">
    <source>
        <dbReference type="ARBA" id="ARBA00004236"/>
    </source>
</evidence>
<name>A0ABV5LX60_9ACTN</name>
<evidence type="ECO:0000256" key="3">
    <source>
        <dbReference type="ARBA" id="ARBA00022475"/>
    </source>
</evidence>
<evidence type="ECO:0000256" key="9">
    <source>
        <dbReference type="ARBA" id="ARBA00029829"/>
    </source>
</evidence>
<keyword evidence="4" id="KW-0812">Transmembrane</keyword>
<keyword evidence="8" id="KW-0804">Transcription</keyword>
<comment type="subcellular location">
    <subcellularLocation>
        <location evidence="2">Cell membrane</location>
    </subcellularLocation>
    <subcellularLocation>
        <location evidence="1">Membrane</location>
        <topology evidence="1">Single-pass membrane protein</topology>
    </subcellularLocation>
</comment>
<dbReference type="InterPro" id="IPR051474">
    <property type="entry name" value="Anti-sigma-K/W_factor"/>
</dbReference>
<evidence type="ECO:0000259" key="11">
    <source>
        <dbReference type="Pfam" id="PF10099"/>
    </source>
</evidence>
<dbReference type="InterPro" id="IPR041916">
    <property type="entry name" value="Anti_sigma_zinc_sf"/>
</dbReference>
<feature type="domain" description="Anti-sigma K factor RskA C-terminal" evidence="11">
    <location>
        <begin position="134"/>
        <end position="280"/>
    </location>
</feature>
<accession>A0ABV5LX60</accession>
<dbReference type="PANTHER" id="PTHR37461:SF1">
    <property type="entry name" value="ANTI-SIGMA-K FACTOR RSKA"/>
    <property type="match status" value="1"/>
</dbReference>
<keyword evidence="6" id="KW-0805">Transcription regulation</keyword>
<organism evidence="12 13">
    <name type="scientific">Kineococcus gynurae</name>
    <dbReference type="NCBI Taxonomy" id="452979"/>
    <lineage>
        <taxon>Bacteria</taxon>
        <taxon>Bacillati</taxon>
        <taxon>Actinomycetota</taxon>
        <taxon>Actinomycetes</taxon>
        <taxon>Kineosporiales</taxon>
        <taxon>Kineosporiaceae</taxon>
        <taxon>Kineococcus</taxon>
    </lineage>
</organism>
<gene>
    <name evidence="12" type="ORF">ACFFVI_16960</name>
</gene>
<evidence type="ECO:0000256" key="8">
    <source>
        <dbReference type="ARBA" id="ARBA00023163"/>
    </source>
</evidence>
<evidence type="ECO:0000256" key="1">
    <source>
        <dbReference type="ARBA" id="ARBA00004167"/>
    </source>
</evidence>
<dbReference type="Gene3D" id="1.10.10.1320">
    <property type="entry name" value="Anti-sigma factor, zinc-finger domain"/>
    <property type="match status" value="1"/>
</dbReference>
<dbReference type="RefSeq" id="WP_380136644.1">
    <property type="nucleotide sequence ID" value="NZ_JBHLUI010000008.1"/>
</dbReference>
<dbReference type="Proteomes" id="UP001589748">
    <property type="component" value="Unassembled WGS sequence"/>
</dbReference>
<keyword evidence="3" id="KW-1003">Cell membrane</keyword>
<dbReference type="Pfam" id="PF10099">
    <property type="entry name" value="RskA_C"/>
    <property type="match status" value="1"/>
</dbReference>
<evidence type="ECO:0000313" key="13">
    <source>
        <dbReference type="Proteomes" id="UP001589748"/>
    </source>
</evidence>
<keyword evidence="13" id="KW-1185">Reference proteome</keyword>
<evidence type="ECO:0000256" key="7">
    <source>
        <dbReference type="ARBA" id="ARBA00023136"/>
    </source>
</evidence>
<dbReference type="PANTHER" id="PTHR37461">
    <property type="entry name" value="ANTI-SIGMA-K FACTOR RSKA"/>
    <property type="match status" value="1"/>
</dbReference>
<dbReference type="EMBL" id="JBHMDM010000007">
    <property type="protein sequence ID" value="MFB9378655.1"/>
    <property type="molecule type" value="Genomic_DNA"/>
</dbReference>
<dbReference type="InterPro" id="IPR018764">
    <property type="entry name" value="RskA_C"/>
</dbReference>
<evidence type="ECO:0000256" key="6">
    <source>
        <dbReference type="ARBA" id="ARBA00023015"/>
    </source>
</evidence>
<comment type="caution">
    <text evidence="12">The sequence shown here is derived from an EMBL/GenBank/DDBJ whole genome shotgun (WGS) entry which is preliminary data.</text>
</comment>
<sequence length="285" mass="29574">MKDRTDGRTPDDGPDDADLAAWALDALDPTERAAVERRLDVSPAAAQRADEFQDTAARLADAVAVAPPEHLRASILAAVAATPQEPAADASSVQESTPGGTVPAEITDLALARSRRSHRSAPRRADRGRRGWQLAAAACLVAAVAGGVSAVDARRDADSARAEVVRLTALADQGQVAEQQVHQVLASSDSRTVRAEAADGGLATMVMGDGHALVVTSRFPELHDRTYQLWLVDGDRVTSAGLLGSTSAATMWVENTGTAQAVAISVEPVGGSRVPTTAPVLLTNV</sequence>
<proteinExistence type="predicted"/>
<evidence type="ECO:0000256" key="10">
    <source>
        <dbReference type="ARBA" id="ARBA00030803"/>
    </source>
</evidence>
<evidence type="ECO:0000313" key="12">
    <source>
        <dbReference type="EMBL" id="MFB9378655.1"/>
    </source>
</evidence>
<reference evidence="12 13" key="1">
    <citation type="submission" date="2024-09" db="EMBL/GenBank/DDBJ databases">
        <authorList>
            <person name="Sun Q."/>
            <person name="Mori K."/>
        </authorList>
    </citation>
    <scope>NUCLEOTIDE SEQUENCE [LARGE SCALE GENOMIC DNA]</scope>
    <source>
        <strain evidence="12 13">TISTR 1856</strain>
    </source>
</reference>